<name>A0A6B2HBZ7_9BACT</name>
<dbReference type="GO" id="GO:0015159">
    <property type="term" value="F:polysaccharide transmembrane transporter activity"/>
    <property type="evidence" value="ECO:0007669"/>
    <property type="project" value="InterPro"/>
</dbReference>
<dbReference type="EMBL" id="JAAEAA010000028">
    <property type="protein sequence ID" value="NDK57502.1"/>
    <property type="molecule type" value="Genomic_DNA"/>
</dbReference>
<evidence type="ECO:0000256" key="6">
    <source>
        <dbReference type="ARBA" id="ARBA00022692"/>
    </source>
</evidence>
<dbReference type="Pfam" id="PF02563">
    <property type="entry name" value="Poly_export"/>
    <property type="match status" value="1"/>
</dbReference>
<dbReference type="InterPro" id="IPR003715">
    <property type="entry name" value="Poly_export_N"/>
</dbReference>
<dbReference type="GO" id="GO:0046930">
    <property type="term" value="C:pore complex"/>
    <property type="evidence" value="ECO:0007669"/>
    <property type="project" value="UniProtKB-KW"/>
</dbReference>
<comment type="subcellular location">
    <subcellularLocation>
        <location evidence="1">Cell outer membrane</location>
        <topology evidence="1">Multi-pass membrane protein</topology>
    </subcellularLocation>
</comment>
<dbReference type="PANTHER" id="PTHR33619">
    <property type="entry name" value="POLYSACCHARIDE EXPORT PROTEIN GFCE-RELATED"/>
    <property type="match status" value="1"/>
</dbReference>
<evidence type="ECO:0000256" key="9">
    <source>
        <dbReference type="ARBA" id="ARBA00023065"/>
    </source>
</evidence>
<dbReference type="AlphaFoldDB" id="A0A6B2HBZ7"/>
<evidence type="ECO:0000256" key="7">
    <source>
        <dbReference type="ARBA" id="ARBA00022729"/>
    </source>
</evidence>
<keyword evidence="11" id="KW-0472">Membrane</keyword>
<dbReference type="GO" id="GO:0015288">
    <property type="term" value="F:porin activity"/>
    <property type="evidence" value="ECO:0007669"/>
    <property type="project" value="UniProtKB-KW"/>
</dbReference>
<keyword evidence="6" id="KW-0812">Transmembrane</keyword>
<dbReference type="PANTHER" id="PTHR33619:SF3">
    <property type="entry name" value="POLYSACCHARIDE EXPORT PROTEIN GFCE-RELATED"/>
    <property type="match status" value="1"/>
</dbReference>
<evidence type="ECO:0000259" key="17">
    <source>
        <dbReference type="Pfam" id="PF22461"/>
    </source>
</evidence>
<dbReference type="InterPro" id="IPR049712">
    <property type="entry name" value="Poly_export"/>
</dbReference>
<evidence type="ECO:0000313" key="19">
    <source>
        <dbReference type="Proteomes" id="UP000478546"/>
    </source>
</evidence>
<keyword evidence="7 15" id="KW-0732">Signal</keyword>
<dbReference type="RefSeq" id="WP_162347560.1">
    <property type="nucleotide sequence ID" value="NZ_JAAEAA010000028.1"/>
</dbReference>
<keyword evidence="14" id="KW-0449">Lipoprotein</keyword>
<evidence type="ECO:0000256" key="15">
    <source>
        <dbReference type="SAM" id="SignalP"/>
    </source>
</evidence>
<feature type="signal peptide" evidence="15">
    <location>
        <begin position="1"/>
        <end position="20"/>
    </location>
</feature>
<evidence type="ECO:0000256" key="3">
    <source>
        <dbReference type="ARBA" id="ARBA00022448"/>
    </source>
</evidence>
<keyword evidence="4" id="KW-1134">Transmembrane beta strand</keyword>
<keyword evidence="5 18" id="KW-0762">Sugar transport</keyword>
<evidence type="ECO:0000313" key="18">
    <source>
        <dbReference type="EMBL" id="NDK57502.1"/>
    </source>
</evidence>
<keyword evidence="19" id="KW-1185">Reference proteome</keyword>
<evidence type="ECO:0000259" key="16">
    <source>
        <dbReference type="Pfam" id="PF02563"/>
    </source>
</evidence>
<keyword evidence="9" id="KW-0406">Ion transport</keyword>
<keyword evidence="12" id="KW-0564">Palmitate</keyword>
<dbReference type="Proteomes" id="UP000478546">
    <property type="component" value="Unassembled WGS sequence"/>
</dbReference>
<evidence type="ECO:0000256" key="8">
    <source>
        <dbReference type="ARBA" id="ARBA00023047"/>
    </source>
</evidence>
<evidence type="ECO:0000256" key="4">
    <source>
        <dbReference type="ARBA" id="ARBA00022452"/>
    </source>
</evidence>
<dbReference type="InterPro" id="IPR054765">
    <property type="entry name" value="SLBB_dom"/>
</dbReference>
<dbReference type="GO" id="GO:0006811">
    <property type="term" value="P:monoatomic ion transport"/>
    <property type="evidence" value="ECO:0007669"/>
    <property type="project" value="UniProtKB-KW"/>
</dbReference>
<sequence length="258" mass="28439">MKTKIGYIIALLLLASCSQRNLVYFSDLKEQDVYSEKIINNAEPQIQPGDILSITVNSLSPESNILFNKGGAVSPTADASILNASNKIKDEGYLVDESGAVDFPVLGKVMVTGLTAKEAKDKFVTQLSKYLKDPIVNVRFLNFKVTVIGEVNRPSTFEVPNGKVSVLEALGMAGDMTVYGKRENVLIVREKEGQRSMTRINLNNKEFLASPYFYLQQNDIVYVEPDKAKAAQANPNNRFIPIMVAAISALAIILTRFI</sequence>
<accession>A0A6B2HBZ7</accession>
<dbReference type="GO" id="GO:0009279">
    <property type="term" value="C:cell outer membrane"/>
    <property type="evidence" value="ECO:0007669"/>
    <property type="project" value="UniProtKB-SubCell"/>
</dbReference>
<reference evidence="18 19" key="1">
    <citation type="submission" date="2020-01" db="EMBL/GenBank/DDBJ databases">
        <authorList>
            <person name="Kim M.K."/>
        </authorList>
    </citation>
    <scope>NUCLEOTIDE SEQUENCE [LARGE SCALE GENOMIC DNA]</scope>
    <source>
        <strain evidence="18 19">BT213</strain>
    </source>
</reference>
<feature type="domain" description="Polysaccharide export protein N-terminal" evidence="16">
    <location>
        <begin position="42"/>
        <end position="140"/>
    </location>
</feature>
<comment type="caution">
    <text evidence="18">The sequence shown here is derived from an EMBL/GenBank/DDBJ whole genome shotgun (WGS) entry which is preliminary data.</text>
</comment>
<dbReference type="Pfam" id="PF22461">
    <property type="entry name" value="SLBB_2"/>
    <property type="match status" value="1"/>
</dbReference>
<keyword evidence="13" id="KW-0998">Cell outer membrane</keyword>
<evidence type="ECO:0000256" key="1">
    <source>
        <dbReference type="ARBA" id="ARBA00004571"/>
    </source>
</evidence>
<keyword evidence="8" id="KW-0625">Polysaccharide transport</keyword>
<evidence type="ECO:0000256" key="10">
    <source>
        <dbReference type="ARBA" id="ARBA00023114"/>
    </source>
</evidence>
<keyword evidence="10" id="KW-0626">Porin</keyword>
<evidence type="ECO:0000256" key="5">
    <source>
        <dbReference type="ARBA" id="ARBA00022597"/>
    </source>
</evidence>
<evidence type="ECO:0000256" key="12">
    <source>
        <dbReference type="ARBA" id="ARBA00023139"/>
    </source>
</evidence>
<evidence type="ECO:0000256" key="2">
    <source>
        <dbReference type="ARBA" id="ARBA00009450"/>
    </source>
</evidence>
<dbReference type="PROSITE" id="PS51257">
    <property type="entry name" value="PROKAR_LIPOPROTEIN"/>
    <property type="match status" value="1"/>
</dbReference>
<protein>
    <submittedName>
        <fullName evidence="18">Sugar transporter</fullName>
    </submittedName>
</protein>
<evidence type="ECO:0000256" key="14">
    <source>
        <dbReference type="ARBA" id="ARBA00023288"/>
    </source>
</evidence>
<feature type="chain" id="PRO_5025604681" evidence="15">
    <location>
        <begin position="21"/>
        <end position="258"/>
    </location>
</feature>
<proteinExistence type="inferred from homology"/>
<evidence type="ECO:0000256" key="11">
    <source>
        <dbReference type="ARBA" id="ARBA00023136"/>
    </source>
</evidence>
<feature type="domain" description="SLBB" evidence="17">
    <location>
        <begin position="144"/>
        <end position="223"/>
    </location>
</feature>
<organism evidence="18 19">
    <name type="scientific">Pontibacter fetidus</name>
    <dbReference type="NCBI Taxonomy" id="2700082"/>
    <lineage>
        <taxon>Bacteria</taxon>
        <taxon>Pseudomonadati</taxon>
        <taxon>Bacteroidota</taxon>
        <taxon>Cytophagia</taxon>
        <taxon>Cytophagales</taxon>
        <taxon>Hymenobacteraceae</taxon>
        <taxon>Pontibacter</taxon>
    </lineage>
</organism>
<dbReference type="Gene3D" id="3.10.560.10">
    <property type="entry name" value="Outer membrane lipoprotein wza domain like"/>
    <property type="match status" value="1"/>
</dbReference>
<evidence type="ECO:0000256" key="13">
    <source>
        <dbReference type="ARBA" id="ARBA00023237"/>
    </source>
</evidence>
<keyword evidence="3" id="KW-0813">Transport</keyword>
<comment type="similarity">
    <text evidence="2">Belongs to the BexD/CtrA/VexA family.</text>
</comment>
<gene>
    <name evidence="18" type="ORF">GWO68_16375</name>
</gene>